<dbReference type="Proteomes" id="UP000291117">
    <property type="component" value="Unassembled WGS sequence"/>
</dbReference>
<keyword evidence="10 11" id="KW-0998">Cell outer membrane</keyword>
<evidence type="ECO:0000256" key="10">
    <source>
        <dbReference type="ARBA" id="ARBA00023237"/>
    </source>
</evidence>
<dbReference type="Pfam" id="PF13715">
    <property type="entry name" value="CarbopepD_reg_2"/>
    <property type="match status" value="1"/>
</dbReference>
<evidence type="ECO:0000256" key="6">
    <source>
        <dbReference type="ARBA" id="ARBA00023004"/>
    </source>
</evidence>
<keyword evidence="2 11" id="KW-0813">Transport</keyword>
<keyword evidence="9 11" id="KW-0472">Membrane</keyword>
<keyword evidence="7" id="KW-0406">Ion transport</keyword>
<keyword evidence="15" id="KW-1185">Reference proteome</keyword>
<name>A0A4R0NHG0_9SPHI</name>
<comment type="subcellular location">
    <subcellularLocation>
        <location evidence="1 11">Cell outer membrane</location>
        <topology evidence="1 11">Multi-pass membrane protein</topology>
    </subcellularLocation>
</comment>
<dbReference type="Gene3D" id="2.60.40.1120">
    <property type="entry name" value="Carboxypeptidase-like, regulatory domain"/>
    <property type="match status" value="1"/>
</dbReference>
<keyword evidence="8 12" id="KW-0798">TonB box</keyword>
<dbReference type="InterPro" id="IPR012910">
    <property type="entry name" value="Plug_dom"/>
</dbReference>
<dbReference type="NCBIfam" id="TIGR04057">
    <property type="entry name" value="SusC_RagA_signa"/>
    <property type="match status" value="1"/>
</dbReference>
<evidence type="ECO:0000256" key="9">
    <source>
        <dbReference type="ARBA" id="ARBA00023136"/>
    </source>
</evidence>
<dbReference type="PANTHER" id="PTHR32552">
    <property type="entry name" value="FERRICHROME IRON RECEPTOR-RELATED"/>
    <property type="match status" value="1"/>
</dbReference>
<dbReference type="SMART" id="SM00965">
    <property type="entry name" value="STN"/>
    <property type="match status" value="1"/>
</dbReference>
<gene>
    <name evidence="14" type="ORF">EZ444_05450</name>
</gene>
<comment type="caution">
    <text evidence="14">The sequence shown here is derived from an EMBL/GenBank/DDBJ whole genome shotgun (WGS) entry which is preliminary data.</text>
</comment>
<dbReference type="InterPro" id="IPR008969">
    <property type="entry name" value="CarboxyPept-like_regulatory"/>
</dbReference>
<comment type="similarity">
    <text evidence="11 12">Belongs to the TonB-dependent receptor family.</text>
</comment>
<evidence type="ECO:0000256" key="2">
    <source>
        <dbReference type="ARBA" id="ARBA00022448"/>
    </source>
</evidence>
<dbReference type="Pfam" id="PF07715">
    <property type="entry name" value="Plug"/>
    <property type="match status" value="1"/>
</dbReference>
<dbReference type="PANTHER" id="PTHR32552:SF81">
    <property type="entry name" value="TONB-DEPENDENT OUTER MEMBRANE RECEPTOR"/>
    <property type="match status" value="1"/>
</dbReference>
<proteinExistence type="inferred from homology"/>
<protein>
    <submittedName>
        <fullName evidence="14">SusC/RagA family TonB-linked outer membrane protein</fullName>
    </submittedName>
</protein>
<feature type="domain" description="Secretin/TonB short N-terminal" evidence="13">
    <location>
        <begin position="68"/>
        <end position="119"/>
    </location>
</feature>
<dbReference type="SUPFAM" id="SSF56935">
    <property type="entry name" value="Porins"/>
    <property type="match status" value="1"/>
</dbReference>
<evidence type="ECO:0000256" key="12">
    <source>
        <dbReference type="RuleBase" id="RU003357"/>
    </source>
</evidence>
<keyword evidence="3 11" id="KW-1134">Transmembrane beta strand</keyword>
<dbReference type="RefSeq" id="WP_131607706.1">
    <property type="nucleotide sequence ID" value="NZ_SJSM01000002.1"/>
</dbReference>
<dbReference type="NCBIfam" id="TIGR04056">
    <property type="entry name" value="OMP_RagA_SusC"/>
    <property type="match status" value="1"/>
</dbReference>
<dbReference type="GO" id="GO:0006826">
    <property type="term" value="P:iron ion transport"/>
    <property type="evidence" value="ECO:0007669"/>
    <property type="project" value="UniProtKB-KW"/>
</dbReference>
<reference evidence="14 15" key="1">
    <citation type="submission" date="2019-02" db="EMBL/GenBank/DDBJ databases">
        <title>Pedobacter sp. RP-3-8 sp. nov., isolated from Arctic soil.</title>
        <authorList>
            <person name="Dahal R.H."/>
        </authorList>
    </citation>
    <scope>NUCLEOTIDE SEQUENCE [LARGE SCALE GENOMIC DNA]</scope>
    <source>
        <strain evidence="14 15">RP-3-8</strain>
    </source>
</reference>
<evidence type="ECO:0000256" key="8">
    <source>
        <dbReference type="ARBA" id="ARBA00023077"/>
    </source>
</evidence>
<dbReference type="EMBL" id="SJSM01000002">
    <property type="protein sequence ID" value="TCC98723.1"/>
    <property type="molecule type" value="Genomic_DNA"/>
</dbReference>
<sequence length="1183" mass="131889">MYKKYTNKLIVPNRRVSKILLIMRLTTVILIATCMQVSAVGFAQKINLTKSNVSLKTVIRELRIQSGYDFVYTDDQLAKAKSVTIDANNMAIEEVLKQIFKNQPLTYILDTKTVIINEKRNSLIENIISSFLKFDVRGTVEDENGQPLPGASVRIKGSDKYVMTDKNGVFTLAGVDENATLQISYVGYKMMEVKAARNMGIIKLEPLTAGLDEVLVVAFGKTTKEAFTGSAGVLKSEDLQKTQGTNPLGALAGRVAGVQLSSASAQPGSSPSITIRGLGSISSDTEPLIVLDGMPFEGDLNLINSADIESMTVLKDAASNALYGARGANGVIMITTKRGKSGEAQINVDAKLGANSNGLENYKVMNAQQFYETYYKMLANFYVTDRGGAMTPGAAHTLANQHLTSTTSGVGPGYMIYTVPAGQEFIQSGGKMNPKATMGTLYTYNNNQYWLQADDWEKEGLQTGLRQEYNTSISGASDKINYYTSLGYLDQEGIQVGSAQDRLTARLKLDYQAKKWLKVGGNANYSKYNYMQTEEGTIGTGTIWSTIKSQAPIYPVYYRDASKNIMIDKWGEQMYDFANNYDLSRAGGLGGNAIFSNKYRSATTTGNSFIMSGYADFDLTKDLKLTVNGNAYDYDRRFTYVNSPFVDNYTNSSDNGYLSKSASRTFTYNSQQLLNYTKGFGKHNVSALLGHEYYNYRFEYLDASGKNFGIDNTTELATVLTLNGNPNSYANDYNNEGYFFRGMYDYDTKYFASFSYRRDASSRFATENRWGNFWSVGAAWLISKENFFKAPWINSLKIKASVGSQGNDNIGNYLFADSYTVVNNNNEVAYQWRQKGSNDITWETNTNWNLGTEFNLFNGRLSGSAEYFYRKTSDMLFSLNTPPSVGYTSYYVNLGDMQNKGFELVLNANLINKKAFTWDVNFNISHVKNKVLSLPDDIKKTKVEGNVGYVNLDKSFVSKYKYFVAEGLPLYTWYLPKFAGLDQETGESLYYKDELKNGEVTGQTTTKDPSQATDYLIGDALPDFYGGFGTTVNYHGIDLSVNLNYQIGGKAYDYNYQTLMHTGGTTATNWHVDMLNAWSPENKNSAVPRLLFSEINSQNARSDRFITSASYLNIQNINLGYTLPAKLVGKFNVQRLRVYMAVENPFYISARQGFDPRYSLQGYTNSELYSPMRTFSGGLSLTF</sequence>
<evidence type="ECO:0000256" key="7">
    <source>
        <dbReference type="ARBA" id="ARBA00023065"/>
    </source>
</evidence>
<dbReference type="Pfam" id="PF00593">
    <property type="entry name" value="TonB_dep_Rec_b-barrel"/>
    <property type="match status" value="1"/>
</dbReference>
<dbReference type="Pfam" id="PF07660">
    <property type="entry name" value="STN"/>
    <property type="match status" value="1"/>
</dbReference>
<keyword evidence="6" id="KW-0408">Iron</keyword>
<dbReference type="InterPro" id="IPR011662">
    <property type="entry name" value="Secretin/TonB_short_N"/>
</dbReference>
<keyword evidence="4" id="KW-0410">Iron transport</keyword>
<dbReference type="GO" id="GO:0009279">
    <property type="term" value="C:cell outer membrane"/>
    <property type="evidence" value="ECO:0007669"/>
    <property type="project" value="UniProtKB-SubCell"/>
</dbReference>
<evidence type="ECO:0000313" key="15">
    <source>
        <dbReference type="Proteomes" id="UP000291117"/>
    </source>
</evidence>
<evidence type="ECO:0000256" key="1">
    <source>
        <dbReference type="ARBA" id="ARBA00004571"/>
    </source>
</evidence>
<dbReference type="SUPFAM" id="SSF49464">
    <property type="entry name" value="Carboxypeptidase regulatory domain-like"/>
    <property type="match status" value="1"/>
</dbReference>
<dbReference type="InterPro" id="IPR039426">
    <property type="entry name" value="TonB-dep_rcpt-like"/>
</dbReference>
<evidence type="ECO:0000256" key="11">
    <source>
        <dbReference type="PROSITE-ProRule" id="PRU01360"/>
    </source>
</evidence>
<dbReference type="PROSITE" id="PS52016">
    <property type="entry name" value="TONB_DEPENDENT_REC_3"/>
    <property type="match status" value="1"/>
</dbReference>
<dbReference type="InterPro" id="IPR037066">
    <property type="entry name" value="Plug_dom_sf"/>
</dbReference>
<organism evidence="14 15">
    <name type="scientific">Pedobacter hiemivivus</name>
    <dbReference type="NCBI Taxonomy" id="2530454"/>
    <lineage>
        <taxon>Bacteria</taxon>
        <taxon>Pseudomonadati</taxon>
        <taxon>Bacteroidota</taxon>
        <taxon>Sphingobacteriia</taxon>
        <taxon>Sphingobacteriales</taxon>
        <taxon>Sphingobacteriaceae</taxon>
        <taxon>Pedobacter</taxon>
    </lineage>
</organism>
<evidence type="ECO:0000259" key="13">
    <source>
        <dbReference type="SMART" id="SM00965"/>
    </source>
</evidence>
<accession>A0A4R0NHG0</accession>
<dbReference type="AlphaFoldDB" id="A0A4R0NHG0"/>
<dbReference type="OrthoDB" id="9768177at2"/>
<evidence type="ECO:0000256" key="3">
    <source>
        <dbReference type="ARBA" id="ARBA00022452"/>
    </source>
</evidence>
<dbReference type="InterPro" id="IPR036942">
    <property type="entry name" value="Beta-barrel_TonB_sf"/>
</dbReference>
<evidence type="ECO:0000256" key="5">
    <source>
        <dbReference type="ARBA" id="ARBA00022692"/>
    </source>
</evidence>
<evidence type="ECO:0000313" key="14">
    <source>
        <dbReference type="EMBL" id="TCC98723.1"/>
    </source>
</evidence>
<dbReference type="Gene3D" id="2.40.170.20">
    <property type="entry name" value="TonB-dependent receptor, beta-barrel domain"/>
    <property type="match status" value="1"/>
</dbReference>
<dbReference type="Gene3D" id="2.170.130.10">
    <property type="entry name" value="TonB-dependent receptor, plug domain"/>
    <property type="match status" value="1"/>
</dbReference>
<keyword evidence="5 11" id="KW-0812">Transmembrane</keyword>
<dbReference type="InterPro" id="IPR023996">
    <property type="entry name" value="TonB-dep_OMP_SusC/RagA"/>
</dbReference>
<dbReference type="InterPro" id="IPR000531">
    <property type="entry name" value="Beta-barrel_TonB"/>
</dbReference>
<dbReference type="InterPro" id="IPR023997">
    <property type="entry name" value="TonB-dep_OMP_SusC/RagA_CS"/>
</dbReference>
<evidence type="ECO:0000256" key="4">
    <source>
        <dbReference type="ARBA" id="ARBA00022496"/>
    </source>
</evidence>